<gene>
    <name evidence="2" type="ORF">EOS_09550</name>
</gene>
<evidence type="ECO:0000313" key="3">
    <source>
        <dbReference type="Proteomes" id="UP000035963"/>
    </source>
</evidence>
<evidence type="ECO:0000313" key="2">
    <source>
        <dbReference type="EMBL" id="KLU26443.1"/>
    </source>
</evidence>
<feature type="region of interest" description="Disordered" evidence="1">
    <location>
        <begin position="47"/>
        <end position="66"/>
    </location>
</feature>
<dbReference type="EMBL" id="AEJF01000069">
    <property type="protein sequence ID" value="KLU26443.1"/>
    <property type="molecule type" value="Genomic_DNA"/>
</dbReference>
<evidence type="ECO:0000256" key="1">
    <source>
        <dbReference type="SAM" id="MobiDB-lite"/>
    </source>
</evidence>
<sequence length="66" mass="7371">MPKPHDADHQQSLRLAPTLRRSAFGPPSGVRQFNDVRLIVEFDKGRQGHRIASDSLPRAPEHGFAT</sequence>
<accession>A0A0J1G2M7</accession>
<comment type="caution">
    <text evidence="2">The sequence shown here is derived from an EMBL/GenBank/DDBJ whole genome shotgun (WGS) entry which is preliminary data.</text>
</comment>
<organism evidence="2 3">
    <name type="scientific">Caballeronia mineralivorans PML1(12)</name>
    <dbReference type="NCBI Taxonomy" id="908627"/>
    <lineage>
        <taxon>Bacteria</taxon>
        <taxon>Pseudomonadati</taxon>
        <taxon>Pseudomonadota</taxon>
        <taxon>Betaproteobacteria</taxon>
        <taxon>Burkholderiales</taxon>
        <taxon>Burkholderiaceae</taxon>
        <taxon>Caballeronia</taxon>
    </lineage>
</organism>
<name>A0A0J1G2M7_9BURK</name>
<protein>
    <submittedName>
        <fullName evidence="2">Uncharacterized protein</fullName>
    </submittedName>
</protein>
<proteinExistence type="predicted"/>
<dbReference type="AlphaFoldDB" id="A0A0J1G2M7"/>
<feature type="compositionally biased region" description="Basic and acidic residues" evidence="1">
    <location>
        <begin position="1"/>
        <end position="11"/>
    </location>
</feature>
<reference evidence="2 3" key="1">
    <citation type="journal article" date="2015" name="Genome Announc.">
        <title>Draft Genome Sequence of Burkholderia sp. Strain PML1(12), an Ectomycorrhizosphere-Inhabiting Bacterium with Effective Mineral-Weathering Ability.</title>
        <authorList>
            <person name="Uroz S."/>
            <person name="Oger P."/>
        </authorList>
    </citation>
    <scope>NUCLEOTIDE SEQUENCE [LARGE SCALE GENOMIC DNA]</scope>
    <source>
        <strain evidence="3">PML1(12)</strain>
    </source>
</reference>
<dbReference type="PATRIC" id="fig|908627.4.peg.2110"/>
<feature type="region of interest" description="Disordered" evidence="1">
    <location>
        <begin position="1"/>
        <end position="27"/>
    </location>
</feature>
<dbReference type="Proteomes" id="UP000035963">
    <property type="component" value="Unassembled WGS sequence"/>
</dbReference>
<keyword evidence="3" id="KW-1185">Reference proteome</keyword>